<accession>A0ABR2FDM0</accession>
<comment type="caution">
    <text evidence="1">The sequence shown here is derived from an EMBL/GenBank/DDBJ whole genome shotgun (WGS) entry which is preliminary data.</text>
</comment>
<evidence type="ECO:0000313" key="2">
    <source>
        <dbReference type="Proteomes" id="UP001472677"/>
    </source>
</evidence>
<organism evidence="1 2">
    <name type="scientific">Hibiscus sabdariffa</name>
    <name type="common">roselle</name>
    <dbReference type="NCBI Taxonomy" id="183260"/>
    <lineage>
        <taxon>Eukaryota</taxon>
        <taxon>Viridiplantae</taxon>
        <taxon>Streptophyta</taxon>
        <taxon>Embryophyta</taxon>
        <taxon>Tracheophyta</taxon>
        <taxon>Spermatophyta</taxon>
        <taxon>Magnoliopsida</taxon>
        <taxon>eudicotyledons</taxon>
        <taxon>Gunneridae</taxon>
        <taxon>Pentapetalae</taxon>
        <taxon>rosids</taxon>
        <taxon>malvids</taxon>
        <taxon>Malvales</taxon>
        <taxon>Malvaceae</taxon>
        <taxon>Malvoideae</taxon>
        <taxon>Hibiscus</taxon>
    </lineage>
</organism>
<sequence>MDRSLGECEIVADKPKNYACEKDRLGEKNLEDAKSAKNCMAKVNWVNILFKNPLNRNGLCAEVKGPKIDECEVGLETNMIRVEEEEPNLAKRVCDEVENLNPTLSKNELVSSKSVQ</sequence>
<evidence type="ECO:0000313" key="1">
    <source>
        <dbReference type="EMBL" id="KAK8578886.1"/>
    </source>
</evidence>
<name>A0ABR2FDM0_9ROSI</name>
<reference evidence="1 2" key="1">
    <citation type="journal article" date="2024" name="G3 (Bethesda)">
        <title>Genome assembly of Hibiscus sabdariffa L. provides insights into metabolisms of medicinal natural products.</title>
        <authorList>
            <person name="Kim T."/>
        </authorList>
    </citation>
    <scope>NUCLEOTIDE SEQUENCE [LARGE SCALE GENOMIC DNA]</scope>
    <source>
        <strain evidence="1">TK-2024</strain>
        <tissue evidence="1">Old leaves</tissue>
    </source>
</reference>
<protein>
    <submittedName>
        <fullName evidence="1">Uncharacterized protein</fullName>
    </submittedName>
</protein>
<dbReference type="Proteomes" id="UP001472677">
    <property type="component" value="Unassembled WGS sequence"/>
</dbReference>
<proteinExistence type="predicted"/>
<keyword evidence="2" id="KW-1185">Reference proteome</keyword>
<dbReference type="EMBL" id="JBBPBM010000006">
    <property type="protein sequence ID" value="KAK8578886.1"/>
    <property type="molecule type" value="Genomic_DNA"/>
</dbReference>
<gene>
    <name evidence="1" type="ORF">V6N12_069230</name>
</gene>